<dbReference type="EMBL" id="CM037623">
    <property type="protein sequence ID" value="KAH7988373.1"/>
    <property type="molecule type" value="Genomic_DNA"/>
</dbReference>
<proteinExistence type="predicted"/>
<comment type="caution">
    <text evidence="1">The sequence shown here is derived from an EMBL/GenBank/DDBJ whole genome shotgun (WGS) entry which is preliminary data.</text>
</comment>
<organism evidence="1 2">
    <name type="scientific">Sphaerodactylus townsendi</name>
    <dbReference type="NCBI Taxonomy" id="933632"/>
    <lineage>
        <taxon>Eukaryota</taxon>
        <taxon>Metazoa</taxon>
        <taxon>Chordata</taxon>
        <taxon>Craniata</taxon>
        <taxon>Vertebrata</taxon>
        <taxon>Euteleostomi</taxon>
        <taxon>Lepidosauria</taxon>
        <taxon>Squamata</taxon>
        <taxon>Bifurcata</taxon>
        <taxon>Gekkota</taxon>
        <taxon>Sphaerodactylidae</taxon>
        <taxon>Sphaerodactylus</taxon>
    </lineage>
</organism>
<name>A0ACB8E7W7_9SAUR</name>
<evidence type="ECO:0000313" key="2">
    <source>
        <dbReference type="Proteomes" id="UP000827872"/>
    </source>
</evidence>
<evidence type="ECO:0000313" key="1">
    <source>
        <dbReference type="EMBL" id="KAH7988373.1"/>
    </source>
</evidence>
<gene>
    <name evidence="1" type="ORF">K3G42_015835</name>
</gene>
<protein>
    <submittedName>
        <fullName evidence="1">Uncharacterized protein</fullName>
    </submittedName>
</protein>
<keyword evidence="2" id="KW-1185">Reference proteome</keyword>
<accession>A0ACB8E7W7</accession>
<dbReference type="Proteomes" id="UP000827872">
    <property type="component" value="Linkage Group LG10"/>
</dbReference>
<sequence>MIQLFGYEGVNKSRWTYGEGAFERLPFKGPLNDEYEEIAVAPIEGSLSAIHSTVPVEEPTEPVSLVTLARPRLSRSVAFLQLQEQMEEAPLMARHTVSAERLEDRDGAAAGQRLTPSSTSQLGHNGELPQATA</sequence>
<reference evidence="1" key="1">
    <citation type="submission" date="2021-08" db="EMBL/GenBank/DDBJ databases">
        <title>The first chromosome-level gecko genome reveals the dynamic sex chromosomes of Neotropical dwarf geckos (Sphaerodactylidae: Sphaerodactylus).</title>
        <authorList>
            <person name="Pinto B.J."/>
            <person name="Keating S.E."/>
            <person name="Gamble T."/>
        </authorList>
    </citation>
    <scope>NUCLEOTIDE SEQUENCE</scope>
    <source>
        <strain evidence="1">TG3544</strain>
    </source>
</reference>